<reference evidence="2 3" key="1">
    <citation type="submission" date="2019-12" db="EMBL/GenBank/DDBJ databases">
        <authorList>
            <person name="Feng G."/>
            <person name="Zhu H."/>
        </authorList>
    </citation>
    <scope>NUCLEOTIDE SEQUENCE [LARGE SCALE GENOMIC DNA]</scope>
    <source>
        <strain evidence="2 3">FGD1</strain>
    </source>
</reference>
<accession>A0A7X4K8X0</accession>
<feature type="compositionally biased region" description="Basic and acidic residues" evidence="1">
    <location>
        <begin position="37"/>
        <end position="49"/>
    </location>
</feature>
<keyword evidence="3" id="KW-1185">Reference proteome</keyword>
<feature type="compositionally biased region" description="Basic and acidic residues" evidence="1">
    <location>
        <begin position="1"/>
        <end position="16"/>
    </location>
</feature>
<evidence type="ECO:0000313" key="3">
    <source>
        <dbReference type="Proteomes" id="UP000465810"/>
    </source>
</evidence>
<comment type="caution">
    <text evidence="2">The sequence shown here is derived from an EMBL/GenBank/DDBJ whole genome shotgun (WGS) entry which is preliminary data.</text>
</comment>
<dbReference type="Proteomes" id="UP000465810">
    <property type="component" value="Unassembled WGS sequence"/>
</dbReference>
<name>A0A7X4K8X0_9SPHN</name>
<protein>
    <submittedName>
        <fullName evidence="2">Uncharacterized protein</fullName>
    </submittedName>
</protein>
<dbReference type="AlphaFoldDB" id="A0A7X4K8X0"/>
<dbReference type="RefSeq" id="WP_160987095.1">
    <property type="nucleotide sequence ID" value="NZ_WVTD01000018.1"/>
</dbReference>
<gene>
    <name evidence="2" type="ORF">GR702_18000</name>
</gene>
<organism evidence="2 3">
    <name type="scientific">Novosphingobium silvae</name>
    <dbReference type="NCBI Taxonomy" id="2692619"/>
    <lineage>
        <taxon>Bacteria</taxon>
        <taxon>Pseudomonadati</taxon>
        <taxon>Pseudomonadota</taxon>
        <taxon>Alphaproteobacteria</taxon>
        <taxon>Sphingomonadales</taxon>
        <taxon>Sphingomonadaceae</taxon>
        <taxon>Novosphingobium</taxon>
    </lineage>
</organism>
<dbReference type="EMBL" id="WVTD01000018">
    <property type="protein sequence ID" value="MYL99655.1"/>
    <property type="molecule type" value="Genomic_DNA"/>
</dbReference>
<feature type="region of interest" description="Disordered" evidence="1">
    <location>
        <begin position="1"/>
        <end position="65"/>
    </location>
</feature>
<sequence>MTNERTKGEDLSEERLNPGSEFHGSGGAGANPKQHRKGEDDDAFLRESKVQAGTQRDPVHREEDG</sequence>
<evidence type="ECO:0000256" key="1">
    <source>
        <dbReference type="SAM" id="MobiDB-lite"/>
    </source>
</evidence>
<evidence type="ECO:0000313" key="2">
    <source>
        <dbReference type="EMBL" id="MYL99655.1"/>
    </source>
</evidence>
<proteinExistence type="predicted"/>